<dbReference type="Proteomes" id="UP000008022">
    <property type="component" value="Unassembled WGS sequence"/>
</dbReference>
<accession>A0A0E0R8I5</accession>
<reference evidence="1" key="2">
    <citation type="submission" date="2015-06" db="UniProtKB">
        <authorList>
            <consortium name="EnsemblPlants"/>
        </authorList>
    </citation>
    <scope>IDENTIFICATION</scope>
</reference>
<dbReference type="Gramene" id="ORUFI11G14700.1">
    <property type="protein sequence ID" value="ORUFI11G14700.1"/>
    <property type="gene ID" value="ORUFI11G14700"/>
</dbReference>
<proteinExistence type="predicted"/>
<name>A0A0E0R8I5_ORYRU</name>
<organism evidence="1 2">
    <name type="scientific">Oryza rufipogon</name>
    <name type="common">Brownbeard rice</name>
    <name type="synonym">Asian wild rice</name>
    <dbReference type="NCBI Taxonomy" id="4529"/>
    <lineage>
        <taxon>Eukaryota</taxon>
        <taxon>Viridiplantae</taxon>
        <taxon>Streptophyta</taxon>
        <taxon>Embryophyta</taxon>
        <taxon>Tracheophyta</taxon>
        <taxon>Spermatophyta</taxon>
        <taxon>Magnoliopsida</taxon>
        <taxon>Liliopsida</taxon>
        <taxon>Poales</taxon>
        <taxon>Poaceae</taxon>
        <taxon>BOP clade</taxon>
        <taxon>Oryzoideae</taxon>
        <taxon>Oryzeae</taxon>
        <taxon>Oryzinae</taxon>
        <taxon>Oryza</taxon>
    </lineage>
</organism>
<sequence>MALQLPQLESDIRLNPILMIAFKRSRSLRMTDMQISHSGLGRLDRRCVAGLTGRVRARVCFVGSRVFLAWEGMFRLSFGFYPELDVEEGLWMTRSTPI</sequence>
<keyword evidence="2" id="KW-1185">Reference proteome</keyword>
<dbReference type="EnsemblPlants" id="ORUFI11G14700.1">
    <property type="protein sequence ID" value="ORUFI11G14700.1"/>
    <property type="gene ID" value="ORUFI11G14700"/>
</dbReference>
<evidence type="ECO:0000313" key="1">
    <source>
        <dbReference type="EnsemblPlants" id="ORUFI11G14700.1"/>
    </source>
</evidence>
<dbReference type="AlphaFoldDB" id="A0A0E0R8I5"/>
<evidence type="ECO:0000313" key="2">
    <source>
        <dbReference type="Proteomes" id="UP000008022"/>
    </source>
</evidence>
<reference evidence="2" key="1">
    <citation type="submission" date="2013-06" db="EMBL/GenBank/DDBJ databases">
        <authorList>
            <person name="Zhao Q."/>
        </authorList>
    </citation>
    <scope>NUCLEOTIDE SEQUENCE</scope>
    <source>
        <strain evidence="2">cv. W1943</strain>
    </source>
</reference>
<dbReference type="HOGENOM" id="CLU_2337293_0_0_1"/>
<protein>
    <submittedName>
        <fullName evidence="1">Uncharacterized protein</fullName>
    </submittedName>
</protein>